<accession>A0ABQ1DYP3</accession>
<dbReference type="EMBL" id="BLYJ01000009">
    <property type="protein sequence ID" value="GFO87844.1"/>
    <property type="molecule type" value="Genomic_DNA"/>
</dbReference>
<dbReference type="InterPro" id="IPR018060">
    <property type="entry name" value="HTH_AraC"/>
</dbReference>
<dbReference type="InterPro" id="IPR009057">
    <property type="entry name" value="Homeodomain-like_sf"/>
</dbReference>
<dbReference type="Gene3D" id="1.10.10.60">
    <property type="entry name" value="Homeodomain-like"/>
    <property type="match status" value="2"/>
</dbReference>
<sequence>MLNDMGILADSVRYYHDADAFTATNLYHVPHAGSYHCDETYGMQRNYLDICQMLIVDEGELSVTYRGETRTAGPGSLILLDCREPHSYHALTPIRMRWFHFAGNGSTAYTHLILNTHGFILPTGSNAEIEECVRRIMVSVHQNQPNPHIISLTINKLLVLLVLVLGEKKKSDLEIAIQDSADYMTYNYADKSLSIEHLSQRAALSTCYYMRKFKEYQSATPHQFLQTVRLSAAKQQLLTTSQSIETIADNCGFSSASHFIMAFRKSTGITPHQYRTQWK</sequence>
<proteinExistence type="predicted"/>
<evidence type="ECO:0000313" key="5">
    <source>
        <dbReference type="EMBL" id="GFO87844.1"/>
    </source>
</evidence>
<dbReference type="PRINTS" id="PR00032">
    <property type="entry name" value="HTHARAC"/>
</dbReference>
<evidence type="ECO:0000259" key="4">
    <source>
        <dbReference type="PROSITE" id="PS01124"/>
    </source>
</evidence>
<feature type="domain" description="HTH araC/xylS-type" evidence="4">
    <location>
        <begin position="178"/>
        <end position="277"/>
    </location>
</feature>
<dbReference type="Proteomes" id="UP000620147">
    <property type="component" value="Unassembled WGS sequence"/>
</dbReference>
<dbReference type="InterPro" id="IPR018062">
    <property type="entry name" value="HTH_AraC-typ_CS"/>
</dbReference>
<evidence type="ECO:0000313" key="6">
    <source>
        <dbReference type="Proteomes" id="UP000620147"/>
    </source>
</evidence>
<gene>
    <name evidence="5" type="ORF">BUFA31_10080</name>
</gene>
<keyword evidence="3" id="KW-0804">Transcription</keyword>
<keyword evidence="6" id="KW-1185">Reference proteome</keyword>
<dbReference type="Gene3D" id="2.60.120.10">
    <property type="entry name" value="Jelly Rolls"/>
    <property type="match status" value="1"/>
</dbReference>
<dbReference type="PROSITE" id="PS01124">
    <property type="entry name" value="HTH_ARAC_FAMILY_2"/>
    <property type="match status" value="1"/>
</dbReference>
<dbReference type="Pfam" id="PF02311">
    <property type="entry name" value="AraC_binding"/>
    <property type="match status" value="1"/>
</dbReference>
<dbReference type="InterPro" id="IPR003313">
    <property type="entry name" value="AraC-bd"/>
</dbReference>
<comment type="caution">
    <text evidence="5">The sequence shown here is derived from an EMBL/GenBank/DDBJ whole genome shotgun (WGS) entry which is preliminary data.</text>
</comment>
<dbReference type="InterPro" id="IPR037923">
    <property type="entry name" value="HTH-like"/>
</dbReference>
<evidence type="ECO:0000256" key="1">
    <source>
        <dbReference type="ARBA" id="ARBA00023015"/>
    </source>
</evidence>
<dbReference type="SUPFAM" id="SSF46689">
    <property type="entry name" value="Homeodomain-like"/>
    <property type="match status" value="1"/>
</dbReference>
<dbReference type="InterPro" id="IPR014710">
    <property type="entry name" value="RmlC-like_jellyroll"/>
</dbReference>
<dbReference type="Pfam" id="PF12833">
    <property type="entry name" value="HTH_18"/>
    <property type="match status" value="1"/>
</dbReference>
<keyword evidence="1" id="KW-0805">Transcription regulation</keyword>
<protein>
    <recommendedName>
        <fullName evidence="4">HTH araC/xylS-type domain-containing protein</fullName>
    </recommendedName>
</protein>
<dbReference type="PROSITE" id="PS00041">
    <property type="entry name" value="HTH_ARAC_FAMILY_1"/>
    <property type="match status" value="1"/>
</dbReference>
<dbReference type="PANTHER" id="PTHR43280:SF28">
    <property type="entry name" value="HTH-TYPE TRANSCRIPTIONAL ACTIVATOR RHAS"/>
    <property type="match status" value="1"/>
</dbReference>
<evidence type="ECO:0000256" key="2">
    <source>
        <dbReference type="ARBA" id="ARBA00023125"/>
    </source>
</evidence>
<reference evidence="5 6" key="1">
    <citation type="submission" date="2020-06" db="EMBL/GenBank/DDBJ databases">
        <title>Characterization of fructooligosaccharide metabolism and fructooligosaccharide-degrading enzymes in human commensal butyrate producers.</title>
        <authorList>
            <person name="Tanno H."/>
            <person name="Fujii T."/>
            <person name="Hirano K."/>
            <person name="Maeno S."/>
            <person name="Tonozuka T."/>
            <person name="Sakamoto M."/>
            <person name="Ohkuma M."/>
            <person name="Tochio T."/>
            <person name="Endo A."/>
        </authorList>
    </citation>
    <scope>NUCLEOTIDE SEQUENCE [LARGE SCALE GENOMIC DNA]</scope>
    <source>
        <strain evidence="5 6">JCM 31056</strain>
    </source>
</reference>
<dbReference type="InterPro" id="IPR020449">
    <property type="entry name" value="Tscrpt_reg_AraC-type_HTH"/>
</dbReference>
<keyword evidence="2" id="KW-0238">DNA-binding</keyword>
<dbReference type="SMART" id="SM00342">
    <property type="entry name" value="HTH_ARAC"/>
    <property type="match status" value="1"/>
</dbReference>
<organism evidence="5 6">
    <name type="scientific">Butyricicoccus faecihominis</name>
    <dbReference type="NCBI Taxonomy" id="1712515"/>
    <lineage>
        <taxon>Bacteria</taxon>
        <taxon>Bacillati</taxon>
        <taxon>Bacillota</taxon>
        <taxon>Clostridia</taxon>
        <taxon>Eubacteriales</taxon>
        <taxon>Butyricicoccaceae</taxon>
        <taxon>Butyricicoccus</taxon>
    </lineage>
</organism>
<dbReference type="RefSeq" id="WP_188886751.1">
    <property type="nucleotide sequence ID" value="NZ_BLYJ01000009.1"/>
</dbReference>
<dbReference type="SUPFAM" id="SSF51215">
    <property type="entry name" value="Regulatory protein AraC"/>
    <property type="match status" value="1"/>
</dbReference>
<evidence type="ECO:0000256" key="3">
    <source>
        <dbReference type="ARBA" id="ARBA00023163"/>
    </source>
</evidence>
<name>A0ABQ1DYP3_9FIRM</name>
<dbReference type="PANTHER" id="PTHR43280">
    <property type="entry name" value="ARAC-FAMILY TRANSCRIPTIONAL REGULATOR"/>
    <property type="match status" value="1"/>
</dbReference>